<proteinExistence type="predicted"/>
<organism evidence="1">
    <name type="scientific">Siphoviridae sp. ctwDU14</name>
    <dbReference type="NCBI Taxonomy" id="2825726"/>
    <lineage>
        <taxon>Viruses</taxon>
        <taxon>Duplodnaviria</taxon>
        <taxon>Heunggongvirae</taxon>
        <taxon>Uroviricota</taxon>
        <taxon>Caudoviricetes</taxon>
    </lineage>
</organism>
<evidence type="ECO:0000313" key="1">
    <source>
        <dbReference type="EMBL" id="DAE05915.1"/>
    </source>
</evidence>
<protein>
    <submittedName>
        <fullName evidence="1">Tail assembly chaperone</fullName>
    </submittedName>
</protein>
<reference evidence="1" key="1">
    <citation type="journal article" date="2021" name="Proc. Natl. Acad. Sci. U.S.A.">
        <title>A Catalog of Tens of Thousands of Viruses from Human Metagenomes Reveals Hidden Associations with Chronic Diseases.</title>
        <authorList>
            <person name="Tisza M.J."/>
            <person name="Buck C.B."/>
        </authorList>
    </citation>
    <scope>NUCLEOTIDE SEQUENCE</scope>
    <source>
        <strain evidence="1">CtwDU14</strain>
    </source>
</reference>
<sequence length="162" mass="17898">MQELNFATGRVRYKVNGDSEIEFNPTDTEFSRRVLNIFRDLADKQEAYAKALSADEPDMVKALDDPEAAKQAVAQADAVLDTVAQMDKDMRAAIDGAFQSPGTADAVFGSTSLYAYADGLPLWANFLMAVIDEMPASAEKQAKLTDPRLRKYVGKYSAKYRK</sequence>
<dbReference type="EMBL" id="BK015421">
    <property type="protein sequence ID" value="DAE05915.1"/>
    <property type="molecule type" value="Genomic_DNA"/>
</dbReference>
<name>A0A8S5PHG4_9CAUD</name>
<accession>A0A8S5PHG4</accession>